<accession>A0A1G2QGD9</accession>
<keyword evidence="1" id="KW-0812">Transmembrane</keyword>
<dbReference type="Proteomes" id="UP000177838">
    <property type="component" value="Unassembled WGS sequence"/>
</dbReference>
<dbReference type="EMBL" id="MHTK01000006">
    <property type="protein sequence ID" value="OHA59675.1"/>
    <property type="molecule type" value="Genomic_DNA"/>
</dbReference>
<reference evidence="2 3" key="1">
    <citation type="journal article" date="2016" name="Nat. Commun.">
        <title>Thousands of microbial genomes shed light on interconnected biogeochemical processes in an aquifer system.</title>
        <authorList>
            <person name="Anantharaman K."/>
            <person name="Brown C.T."/>
            <person name="Hug L.A."/>
            <person name="Sharon I."/>
            <person name="Castelle C.J."/>
            <person name="Probst A.J."/>
            <person name="Thomas B.C."/>
            <person name="Singh A."/>
            <person name="Wilkins M.J."/>
            <person name="Karaoz U."/>
            <person name="Brodie E.L."/>
            <person name="Williams K.H."/>
            <person name="Hubbard S.S."/>
            <person name="Banfield J.F."/>
        </authorList>
    </citation>
    <scope>NUCLEOTIDE SEQUENCE [LARGE SCALE GENOMIC DNA]</scope>
</reference>
<organism evidence="2 3">
    <name type="scientific">Candidatus Vogelbacteria bacterium RIFOXYD1_FULL_46_19</name>
    <dbReference type="NCBI Taxonomy" id="1802439"/>
    <lineage>
        <taxon>Bacteria</taxon>
        <taxon>Candidatus Vogeliibacteriota</taxon>
    </lineage>
</organism>
<name>A0A1G2QGD9_9BACT</name>
<keyword evidence="1" id="KW-0472">Membrane</keyword>
<proteinExistence type="predicted"/>
<comment type="caution">
    <text evidence="2">The sequence shown here is derived from an EMBL/GenBank/DDBJ whole genome shotgun (WGS) entry which is preliminary data.</text>
</comment>
<dbReference type="AlphaFoldDB" id="A0A1G2QGD9"/>
<protein>
    <submittedName>
        <fullName evidence="2">Uncharacterized protein</fullName>
    </submittedName>
</protein>
<sequence length="97" mass="10537">MRSIILRNRASAILGLLIVGLVFFSGLPDAWTNTLYVALGLLIAILGFTGNHYANKLYEEGYDELVQKNLADPEVAAVAETVVIEAEDSLPDDNSRS</sequence>
<feature type="transmembrane region" description="Helical" evidence="1">
    <location>
        <begin position="34"/>
        <end position="54"/>
    </location>
</feature>
<keyword evidence="1" id="KW-1133">Transmembrane helix</keyword>
<evidence type="ECO:0000313" key="2">
    <source>
        <dbReference type="EMBL" id="OHA59675.1"/>
    </source>
</evidence>
<evidence type="ECO:0000256" key="1">
    <source>
        <dbReference type="SAM" id="Phobius"/>
    </source>
</evidence>
<dbReference type="STRING" id="1802439.A2589_02350"/>
<gene>
    <name evidence="2" type="ORF">A2589_02350</name>
</gene>
<feature type="transmembrane region" description="Helical" evidence="1">
    <location>
        <begin position="12"/>
        <end position="28"/>
    </location>
</feature>
<evidence type="ECO:0000313" key="3">
    <source>
        <dbReference type="Proteomes" id="UP000177838"/>
    </source>
</evidence>